<organism evidence="3 4">
    <name type="scientific">Chryseolinea lacunae</name>
    <dbReference type="NCBI Taxonomy" id="2801331"/>
    <lineage>
        <taxon>Bacteria</taxon>
        <taxon>Pseudomonadati</taxon>
        <taxon>Bacteroidota</taxon>
        <taxon>Cytophagia</taxon>
        <taxon>Cytophagales</taxon>
        <taxon>Fulvivirgaceae</taxon>
        <taxon>Chryseolinea</taxon>
    </lineage>
</organism>
<feature type="signal peptide" evidence="1">
    <location>
        <begin position="1"/>
        <end position="18"/>
    </location>
</feature>
<evidence type="ECO:0000313" key="4">
    <source>
        <dbReference type="Proteomes" id="UP000613030"/>
    </source>
</evidence>
<evidence type="ECO:0000256" key="1">
    <source>
        <dbReference type="SAM" id="SignalP"/>
    </source>
</evidence>
<reference evidence="3 4" key="1">
    <citation type="submission" date="2021-01" db="EMBL/GenBank/DDBJ databases">
        <title>Chryseolinea sp. Jin1 Genome sequencing and assembly.</title>
        <authorList>
            <person name="Kim I."/>
        </authorList>
    </citation>
    <scope>NUCLEOTIDE SEQUENCE [LARGE SCALE GENOMIC DNA]</scope>
    <source>
        <strain evidence="3 4">Jin1</strain>
    </source>
</reference>
<gene>
    <name evidence="3" type="ORF">JI741_16485</name>
</gene>
<keyword evidence="4" id="KW-1185">Reference proteome</keyword>
<dbReference type="RefSeq" id="WP_202011492.1">
    <property type="nucleotide sequence ID" value="NZ_JAERRB010000005.1"/>
</dbReference>
<name>A0ABS1KTT0_9BACT</name>
<dbReference type="InterPro" id="IPR013780">
    <property type="entry name" value="Glyco_hydro_b"/>
</dbReference>
<dbReference type="Pfam" id="PF18962">
    <property type="entry name" value="Por_Secre_tail"/>
    <property type="match status" value="1"/>
</dbReference>
<dbReference type="Gene3D" id="3.20.20.80">
    <property type="entry name" value="Glycosidases"/>
    <property type="match status" value="1"/>
</dbReference>
<dbReference type="EMBL" id="JAERRB010000005">
    <property type="protein sequence ID" value="MBL0742826.1"/>
    <property type="molecule type" value="Genomic_DNA"/>
</dbReference>
<dbReference type="Gene3D" id="2.60.40.1180">
    <property type="entry name" value="Golgi alpha-mannosidase II"/>
    <property type="match status" value="1"/>
</dbReference>
<evidence type="ECO:0000259" key="2">
    <source>
        <dbReference type="Pfam" id="PF18962"/>
    </source>
</evidence>
<feature type="domain" description="Secretion system C-terminal sorting" evidence="2">
    <location>
        <begin position="568"/>
        <end position="638"/>
    </location>
</feature>
<proteinExistence type="predicted"/>
<keyword evidence="1" id="KW-0732">Signal</keyword>
<evidence type="ECO:0000313" key="3">
    <source>
        <dbReference type="EMBL" id="MBL0742826.1"/>
    </source>
</evidence>
<dbReference type="PANTHER" id="PTHR43576">
    <property type="entry name" value="ALPHA-L-ARABINOFURANOSIDASE C-RELATED"/>
    <property type="match status" value="1"/>
</dbReference>
<sequence>MKILYSVILLFTAMIARSQNTQGFFLDDAQSKNATLPPYVDAEKPARAATSTVSVNFAEEVATVSKYIYGNNANIYMTQMVDQPVLLDHIKKLAPNVLRFPGGNISSVYFWNAANATELPADVPATLVKADGSKDENPYWFGKNNEGWTMSLDNYYEMLKQTGSTGIITVNFSYSRYSTATDPVAAAAHLAAEWVRYDNGRTKFWEIGNENFGNWQAGYRIKTSDNKDGQPEIITGALYGKHLKVFADSMRKAATKIGATIHIGAQLLEAPPASWSTETERNWNTGVLANAASASDFYIAHSYFTPYDTDSKAAEILATATKVPTEIMAYLTKTITDAGQTVKPIALTEWNIFAVKSKQMVSYISGMHAALVLGELIKNKFGMSSRWDLANAWSGGDDHGMFSMGDEPGGVPRWNPRPVYYYMYFFQKYFGDKMVNASVSGSADVKAYASKFASGEAGLVIVNQGTTEQTVAVNMKGFGYGNRYHTHTLTGGSDNGEFSLKVFVNGQGPTVAAGGPANVESIKAKSALINGGVKVTAPPRSVVYVLVENGENTITPVEKGQPVQKMKVYPNPTSENFRIDFPTTGFNKLELLDTNGRTAYTETLDPTKTTAEFHTSIPSGLYFIRVSGGKIILVDKLVAQ</sequence>
<comment type="caution">
    <text evidence="3">The sequence shown here is derived from an EMBL/GenBank/DDBJ whole genome shotgun (WGS) entry which is preliminary data.</text>
</comment>
<feature type="chain" id="PRO_5046384739" evidence="1">
    <location>
        <begin position="19"/>
        <end position="640"/>
    </location>
</feature>
<dbReference type="NCBIfam" id="TIGR04183">
    <property type="entry name" value="Por_Secre_tail"/>
    <property type="match status" value="1"/>
</dbReference>
<dbReference type="InterPro" id="IPR017853">
    <property type="entry name" value="GH"/>
</dbReference>
<dbReference type="PANTHER" id="PTHR43576:SF3">
    <property type="entry name" value="ALPHA-L-ARABINOFURANOSIDASE C"/>
    <property type="match status" value="1"/>
</dbReference>
<protein>
    <submittedName>
        <fullName evidence="3">T9SS type A sorting domain-containing protein</fullName>
    </submittedName>
</protein>
<dbReference type="Proteomes" id="UP000613030">
    <property type="component" value="Unassembled WGS sequence"/>
</dbReference>
<dbReference type="InterPro" id="IPR026444">
    <property type="entry name" value="Secre_tail"/>
</dbReference>
<accession>A0ABS1KTT0</accession>
<dbReference type="SUPFAM" id="SSF51445">
    <property type="entry name" value="(Trans)glycosidases"/>
    <property type="match status" value="1"/>
</dbReference>